<comment type="subcellular location">
    <subcellularLocation>
        <location evidence="1">Membrane</location>
        <topology evidence="1">Single-pass membrane protein</topology>
    </subcellularLocation>
</comment>
<dbReference type="KEGG" id="zal:AZF00_10800"/>
<evidence type="ECO:0000259" key="5">
    <source>
        <dbReference type="Pfam" id="PF04357"/>
    </source>
</evidence>
<dbReference type="Pfam" id="PF04357">
    <property type="entry name" value="TamB"/>
    <property type="match status" value="1"/>
</dbReference>
<organism evidence="6 7">
    <name type="scientific">Zhongshania aliphaticivorans</name>
    <dbReference type="NCBI Taxonomy" id="1470434"/>
    <lineage>
        <taxon>Bacteria</taxon>
        <taxon>Pseudomonadati</taxon>
        <taxon>Pseudomonadota</taxon>
        <taxon>Gammaproteobacteria</taxon>
        <taxon>Cellvibrionales</taxon>
        <taxon>Spongiibacteraceae</taxon>
        <taxon>Zhongshania</taxon>
    </lineage>
</organism>
<dbReference type="STRING" id="1470434.AZF00_10800"/>
<feature type="domain" description="Translocation and assembly module TamB C-terminal" evidence="5">
    <location>
        <begin position="904"/>
        <end position="1235"/>
    </location>
</feature>
<dbReference type="Proteomes" id="UP000074119">
    <property type="component" value="Chromosome"/>
</dbReference>
<gene>
    <name evidence="6" type="ORF">AZF00_10800</name>
</gene>
<evidence type="ECO:0000256" key="3">
    <source>
        <dbReference type="ARBA" id="ARBA00022989"/>
    </source>
</evidence>
<dbReference type="InterPro" id="IPR007452">
    <property type="entry name" value="TamB_C"/>
</dbReference>
<keyword evidence="3" id="KW-1133">Transmembrane helix</keyword>
<evidence type="ECO:0000313" key="6">
    <source>
        <dbReference type="EMBL" id="AMO68753.1"/>
    </source>
</evidence>
<evidence type="ECO:0000256" key="4">
    <source>
        <dbReference type="ARBA" id="ARBA00023136"/>
    </source>
</evidence>
<proteinExistence type="predicted"/>
<protein>
    <recommendedName>
        <fullName evidence="5">Translocation and assembly module TamB C-terminal domain-containing protein</fullName>
    </recommendedName>
</protein>
<keyword evidence="4" id="KW-0472">Membrane</keyword>
<evidence type="ECO:0000313" key="7">
    <source>
        <dbReference type="Proteomes" id="UP000074119"/>
    </source>
</evidence>
<dbReference type="PANTHER" id="PTHR36985:SF1">
    <property type="entry name" value="TRANSLOCATION AND ASSEMBLY MODULE SUBUNIT TAMB"/>
    <property type="match status" value="1"/>
</dbReference>
<reference evidence="6 7" key="1">
    <citation type="submission" date="2015-12" db="EMBL/GenBank/DDBJ databases">
        <authorList>
            <person name="Shamseldin A."/>
            <person name="Moawad H."/>
            <person name="Abd El-Rahim W.M."/>
            <person name="Sadowsky M.J."/>
        </authorList>
    </citation>
    <scope>NUCLEOTIDE SEQUENCE [LARGE SCALE GENOMIC DNA]</scope>
    <source>
        <strain evidence="6 7">SM2</strain>
    </source>
</reference>
<evidence type="ECO:0000256" key="2">
    <source>
        <dbReference type="ARBA" id="ARBA00022692"/>
    </source>
</evidence>
<evidence type="ECO:0000256" key="1">
    <source>
        <dbReference type="ARBA" id="ARBA00004167"/>
    </source>
</evidence>
<dbReference type="GO" id="GO:0097347">
    <property type="term" value="C:TAM protein secretion complex"/>
    <property type="evidence" value="ECO:0007669"/>
    <property type="project" value="TreeGrafter"/>
</dbReference>
<dbReference type="PANTHER" id="PTHR36985">
    <property type="entry name" value="TRANSLOCATION AND ASSEMBLY MODULE SUBUNIT TAMB"/>
    <property type="match status" value="1"/>
</dbReference>
<sequence length="1239" mass="131550">MIATFGRYLFRTLLALFALAFLCVASVYLILDTQRGSDWLLHRGLALVSPEAEFTSYSGSLARGIQLEGLHIPLDGIDIQLGQLDSSWNLWGVLSGSLAINKLHLDELRIKIDASATPTAEPSATSPGPWPSLSLPIAIAIDDLKIAQLQLIQGSDIQNIEQINLSAALGLTRSKIKALKIQTATQRLNMHGRINNTPPYPMDINVDWETSTEEFGALSGKAQLSGDLRELQLSHRLNQPALLDSKAKVRLPYRAEHMVIDYREIQLSLNNQWHNFKTSALTSSELALQSTGSLTIEGSWQDYQLNLDTTISADGQHHPQKTTPAPASTAQISASTAPDMASILNAVFKEPGQFAAKLNGNQLSIAIAKLDAQTAVGELAVNGKVNANNFLNNTAASAKQALQWQLAITAKNLDSRSLTPQWPAHLSAKLNSNGHWQGDRYQLSVDIESLNGDFLARTAQGSGQIRLSERGQEFKQLKLQLGDNHLQLHGKLAETSSLDWQLDAQNLGQILPELSGALTSEGSLRGGPLATLLGPLSSATKNTPQINATASATKLQYLAYSIAQADLDAKLSADQSLTLKVNATELNVGPLTKADMELNGTGSLENHKLAFKVADRNQQIELSLSGGLGTASTSAKTKAQTASATWHGHIEHLAANHPMLGPWFSKAPNSLRASATEIQLGELCLVQEQDSAPASLCVALNFNDDTIKLNGDIQGLSLNRFSAGLPPGSSLQGKVDSEFNVAGKLDQLTGQFALTAAPILIRYQAGVDEAALEHHASLSANASLKDNQIRSEMAFVIAEVGSMNGTLNTRGLDPGSAIEGSVSSQFDNLLWLGGFFPELEKLDGSLNADLAINGSVAAPALVGAVGLDNLHMQLPAIGLALNSGSASLHLANAGDWQLDAGISSGAGRINLIGQGVFEPSNGPTGNIAISGENFTAVDLADAKVLISPDINISLAAELIKIRGSLAIPQGNFTLKSLPAQASSVSADEVIISSKSAPTIAATRAIDTQVTISLDDSFQFTGYGLSTRFGGKLKIVQKSQAAVQAFGSLSLYDGVYKAYGQDLSIQRGLLLFQGPVDNPGLNITAVREVEPYRVGINIGGFAQDIRSDLFSDPTMPPTDVISMLITGKAPGAMSQSDANQVMNAATSLGISQSKGITSTLQSTFGMDVLNFQGGDSYEESSLVVGKYLTPSIFISYVQNLFTPAGSVQLDYTLSKSLGLKAQSGETQSIDLLYRVEHGKD</sequence>
<dbReference type="GO" id="GO:0009306">
    <property type="term" value="P:protein secretion"/>
    <property type="evidence" value="ECO:0007669"/>
    <property type="project" value="InterPro"/>
</dbReference>
<dbReference type="GO" id="GO:0005886">
    <property type="term" value="C:plasma membrane"/>
    <property type="evidence" value="ECO:0007669"/>
    <property type="project" value="InterPro"/>
</dbReference>
<dbReference type="AlphaFoldDB" id="A0A127M666"/>
<keyword evidence="2" id="KW-0812">Transmembrane</keyword>
<accession>A0A127M666</accession>
<dbReference type="EMBL" id="CP014544">
    <property type="protein sequence ID" value="AMO68753.1"/>
    <property type="molecule type" value="Genomic_DNA"/>
</dbReference>
<name>A0A127M666_9GAMM</name>
<dbReference type="RefSeq" id="WP_062383778.1">
    <property type="nucleotide sequence ID" value="NZ_CP014544.1"/>
</dbReference>